<evidence type="ECO:0000313" key="3">
    <source>
        <dbReference type="Proteomes" id="UP001175271"/>
    </source>
</evidence>
<dbReference type="InterPro" id="IPR055492">
    <property type="entry name" value="DUF7064"/>
</dbReference>
<dbReference type="Pfam" id="PF23212">
    <property type="entry name" value="DUF7064"/>
    <property type="match status" value="1"/>
</dbReference>
<comment type="caution">
    <text evidence="2">The sequence shown here is derived from an EMBL/GenBank/DDBJ whole genome shotgun (WGS) entry which is preliminary data.</text>
</comment>
<organism evidence="2 3">
    <name type="scientific">Steinernema hermaphroditum</name>
    <dbReference type="NCBI Taxonomy" id="289476"/>
    <lineage>
        <taxon>Eukaryota</taxon>
        <taxon>Metazoa</taxon>
        <taxon>Ecdysozoa</taxon>
        <taxon>Nematoda</taxon>
        <taxon>Chromadorea</taxon>
        <taxon>Rhabditida</taxon>
        <taxon>Tylenchina</taxon>
        <taxon>Panagrolaimomorpha</taxon>
        <taxon>Strongyloidoidea</taxon>
        <taxon>Steinernematidae</taxon>
        <taxon>Steinernema</taxon>
    </lineage>
</organism>
<dbReference type="PANTHER" id="PTHR34717:SF1">
    <property type="entry name" value="EG:BACR7A4.20 PROTEIN"/>
    <property type="match status" value="1"/>
</dbReference>
<accession>A0AA39LTC2</accession>
<dbReference type="PANTHER" id="PTHR34717">
    <property type="entry name" value="EG:BACR7A4.20 PROTEIN"/>
    <property type="match status" value="1"/>
</dbReference>
<keyword evidence="3" id="KW-1185">Reference proteome</keyword>
<evidence type="ECO:0000259" key="1">
    <source>
        <dbReference type="Pfam" id="PF23212"/>
    </source>
</evidence>
<evidence type="ECO:0000313" key="2">
    <source>
        <dbReference type="EMBL" id="KAK0408544.1"/>
    </source>
</evidence>
<sequence>MLVPLLLLSVVFGAFVFFLFRPDPPRLLGVYSKPGTFFYFKFLLAKFAIERRRRTSKSSSLNANLDEQQWGGDGCRNPREMEAKQSVRSDSHYKTACGFDVFCVDAMKRWRIRFEGTVVPDRKDAVDIDSPGGREIPEEIEGELPASFDFEWTNFGEHFDFDLECSSEAIARSLAIEPWSKKMFECLKQSHQVHYEQFGFLQGQITIGDKVFENIRLTSMRDHTITAYRSWSDLRRYIMLIFHLEDGTCIHTSIISMPEVVFSHLEFGYVILPDKTKLPVDRINLSLANLGEDKKFPKAFGYSFEAGGRHFDCRVRVIETTTFRMGLEQRCFVAENMCKFEVNGLKGFGFAECEYRIAPY</sequence>
<feature type="domain" description="DUF7064" evidence="1">
    <location>
        <begin position="231"/>
        <end position="354"/>
    </location>
</feature>
<gene>
    <name evidence="2" type="ORF">QR680_004016</name>
</gene>
<reference evidence="2" key="1">
    <citation type="submission" date="2023-06" db="EMBL/GenBank/DDBJ databases">
        <title>Genomic analysis of the entomopathogenic nematode Steinernema hermaphroditum.</title>
        <authorList>
            <person name="Schwarz E.M."/>
            <person name="Heppert J.K."/>
            <person name="Baniya A."/>
            <person name="Schwartz H.T."/>
            <person name="Tan C.-H."/>
            <person name="Antoshechkin I."/>
            <person name="Sternberg P.W."/>
            <person name="Goodrich-Blair H."/>
            <person name="Dillman A.R."/>
        </authorList>
    </citation>
    <scope>NUCLEOTIDE SEQUENCE</scope>
    <source>
        <strain evidence="2">PS9179</strain>
        <tissue evidence="2">Whole animal</tissue>
    </source>
</reference>
<name>A0AA39LTC2_9BILA</name>
<dbReference type="Proteomes" id="UP001175271">
    <property type="component" value="Unassembled WGS sequence"/>
</dbReference>
<proteinExistence type="predicted"/>
<dbReference type="EMBL" id="JAUCMV010000003">
    <property type="protein sequence ID" value="KAK0408544.1"/>
    <property type="molecule type" value="Genomic_DNA"/>
</dbReference>
<protein>
    <recommendedName>
        <fullName evidence="1">DUF7064 domain-containing protein</fullName>
    </recommendedName>
</protein>
<dbReference type="AlphaFoldDB" id="A0AA39LTC2"/>